<dbReference type="AlphaFoldDB" id="A0AAW1W8N4"/>
<name>A0AAW1W8N4_RUBAR</name>
<dbReference type="EMBL" id="JBEDUW010000006">
    <property type="protein sequence ID" value="KAK9921082.1"/>
    <property type="molecule type" value="Genomic_DNA"/>
</dbReference>
<evidence type="ECO:0000313" key="2">
    <source>
        <dbReference type="Proteomes" id="UP001457282"/>
    </source>
</evidence>
<gene>
    <name evidence="1" type="ORF">M0R45_029611</name>
</gene>
<comment type="caution">
    <text evidence="1">The sequence shown here is derived from an EMBL/GenBank/DDBJ whole genome shotgun (WGS) entry which is preliminary data.</text>
</comment>
<reference evidence="1 2" key="1">
    <citation type="journal article" date="2023" name="G3 (Bethesda)">
        <title>A chromosome-length genome assembly and annotation of blackberry (Rubus argutus, cv. 'Hillquist').</title>
        <authorList>
            <person name="Bruna T."/>
            <person name="Aryal R."/>
            <person name="Dudchenko O."/>
            <person name="Sargent D.J."/>
            <person name="Mead D."/>
            <person name="Buti M."/>
            <person name="Cavallini A."/>
            <person name="Hytonen T."/>
            <person name="Andres J."/>
            <person name="Pham M."/>
            <person name="Weisz D."/>
            <person name="Mascagni F."/>
            <person name="Usai G."/>
            <person name="Natali L."/>
            <person name="Bassil N."/>
            <person name="Fernandez G.E."/>
            <person name="Lomsadze A."/>
            <person name="Armour M."/>
            <person name="Olukolu B."/>
            <person name="Poorten T."/>
            <person name="Britton C."/>
            <person name="Davik J."/>
            <person name="Ashrafi H."/>
            <person name="Aiden E.L."/>
            <person name="Borodovsky M."/>
            <person name="Worthington M."/>
        </authorList>
    </citation>
    <scope>NUCLEOTIDE SEQUENCE [LARGE SCALE GENOMIC DNA]</scope>
    <source>
        <strain evidence="1">PI 553951</strain>
    </source>
</reference>
<protein>
    <submittedName>
        <fullName evidence="1">Uncharacterized protein</fullName>
    </submittedName>
</protein>
<organism evidence="1 2">
    <name type="scientific">Rubus argutus</name>
    <name type="common">Southern blackberry</name>
    <dbReference type="NCBI Taxonomy" id="59490"/>
    <lineage>
        <taxon>Eukaryota</taxon>
        <taxon>Viridiplantae</taxon>
        <taxon>Streptophyta</taxon>
        <taxon>Embryophyta</taxon>
        <taxon>Tracheophyta</taxon>
        <taxon>Spermatophyta</taxon>
        <taxon>Magnoliopsida</taxon>
        <taxon>eudicotyledons</taxon>
        <taxon>Gunneridae</taxon>
        <taxon>Pentapetalae</taxon>
        <taxon>rosids</taxon>
        <taxon>fabids</taxon>
        <taxon>Rosales</taxon>
        <taxon>Rosaceae</taxon>
        <taxon>Rosoideae</taxon>
        <taxon>Rosoideae incertae sedis</taxon>
        <taxon>Rubus</taxon>
    </lineage>
</organism>
<proteinExistence type="predicted"/>
<sequence>MPLAQKNHNSLRPTHLKARIVRQQETHLSHLAGEVVQGIDYHHPRPPPRGTEVEAEPGAEKLQSNLCYRLNKDLSAFLHCLACSILSSKGSVFLSFHIGD</sequence>
<accession>A0AAW1W8N4</accession>
<evidence type="ECO:0000313" key="1">
    <source>
        <dbReference type="EMBL" id="KAK9921082.1"/>
    </source>
</evidence>
<dbReference type="Proteomes" id="UP001457282">
    <property type="component" value="Unassembled WGS sequence"/>
</dbReference>
<keyword evidence="2" id="KW-1185">Reference proteome</keyword>